<name>A0AAW6B5V1_9BACL</name>
<reference evidence="11" key="1">
    <citation type="submission" date="2023-08" db="EMBL/GenBank/DDBJ databases">
        <title>Dental plaque isolates bound by oral lectin ZG16B.</title>
        <authorList>
            <person name="Ghosh S."/>
        </authorList>
    </citation>
    <scope>NUCLEOTIDE SEQUENCE</scope>
    <source>
        <strain evidence="11">DP3_5B</strain>
    </source>
</reference>
<dbReference type="RefSeq" id="WP_271987005.1">
    <property type="nucleotide sequence ID" value="NZ_JAQMFS010000027.1"/>
</dbReference>
<organism evidence="11 12">
    <name type="scientific">Gemella haemolysans</name>
    <dbReference type="NCBI Taxonomy" id="1379"/>
    <lineage>
        <taxon>Bacteria</taxon>
        <taxon>Bacillati</taxon>
        <taxon>Bacillota</taxon>
        <taxon>Bacilli</taxon>
        <taxon>Bacillales</taxon>
        <taxon>Gemellaceae</taxon>
        <taxon>Gemella</taxon>
    </lineage>
</organism>
<dbReference type="InterPro" id="IPR008333">
    <property type="entry name" value="Cbr1-like_FAD-bd_dom"/>
</dbReference>
<comment type="caution">
    <text evidence="11">The sequence shown here is derived from an EMBL/GenBank/DDBJ whole genome shotgun (WGS) entry which is preliminary data.</text>
</comment>
<protein>
    <submittedName>
        <fullName evidence="11">FAD-dependent oxidoreductase</fullName>
    </submittedName>
</protein>
<dbReference type="Proteomes" id="UP001212217">
    <property type="component" value="Unassembled WGS sequence"/>
</dbReference>
<dbReference type="InterPro" id="IPR017938">
    <property type="entry name" value="Riboflavin_synthase-like_b-brl"/>
</dbReference>
<proteinExistence type="predicted"/>
<keyword evidence="8" id="KW-0411">Iron-sulfur</keyword>
<keyword evidence="5" id="KW-0274">FAD</keyword>
<accession>A0AAW6B5V1</accession>
<feature type="domain" description="FAD-binding FR-type" evidence="10">
    <location>
        <begin position="30"/>
        <end position="142"/>
    </location>
</feature>
<dbReference type="SUPFAM" id="SSF63380">
    <property type="entry name" value="Riboflavin synthase domain-like"/>
    <property type="match status" value="1"/>
</dbReference>
<dbReference type="GO" id="GO:0050660">
    <property type="term" value="F:flavin adenine dinucleotide binding"/>
    <property type="evidence" value="ECO:0007669"/>
    <property type="project" value="TreeGrafter"/>
</dbReference>
<evidence type="ECO:0000256" key="5">
    <source>
        <dbReference type="ARBA" id="ARBA00022827"/>
    </source>
</evidence>
<dbReference type="Pfam" id="PF00970">
    <property type="entry name" value="FAD_binding_6"/>
    <property type="match status" value="1"/>
</dbReference>
<keyword evidence="3" id="KW-0001">2Fe-2S</keyword>
<dbReference type="GO" id="GO:0016491">
    <property type="term" value="F:oxidoreductase activity"/>
    <property type="evidence" value="ECO:0007669"/>
    <property type="project" value="UniProtKB-KW"/>
</dbReference>
<keyword evidence="9" id="KW-0472">Membrane</keyword>
<dbReference type="AlphaFoldDB" id="A0AAW6B5V1"/>
<dbReference type="Gene3D" id="3.40.50.80">
    <property type="entry name" value="Nucleotide-binding domain of ferredoxin-NADP reductase (FNR) module"/>
    <property type="match status" value="1"/>
</dbReference>
<keyword evidence="9" id="KW-0812">Transmembrane</keyword>
<evidence type="ECO:0000256" key="1">
    <source>
        <dbReference type="ARBA" id="ARBA00001974"/>
    </source>
</evidence>
<sequence length="250" mass="28343">MKRGRKMLTIIFIIAAILVVIMSGIFVFLGRSQTISVKSIDNVSDNLYVFRFEKPNNMSWNAGSYIKVTVPNIEDKKENNRWLTIASNPDENEIVLLTRNSGSKFKQELTNLKIGEKVDVSWLDKNLEVVNGQEPIVCFASDVGIAAIRPIIKEWSSKRSIILNHLDNRVKVFNKELTELSNKGQDFTYETSGSIEQSQDKLKKVVDKYGNRAIYLLSGKPDDVETMKNFLESAGISKEKIKMDSFKGLK</sequence>
<evidence type="ECO:0000256" key="6">
    <source>
        <dbReference type="ARBA" id="ARBA00023002"/>
    </source>
</evidence>
<evidence type="ECO:0000256" key="9">
    <source>
        <dbReference type="SAM" id="Phobius"/>
    </source>
</evidence>
<keyword evidence="9" id="KW-1133">Transmembrane helix</keyword>
<dbReference type="InterPro" id="IPR039261">
    <property type="entry name" value="FNR_nucleotide-bd"/>
</dbReference>
<feature type="transmembrane region" description="Helical" evidence="9">
    <location>
        <begin position="7"/>
        <end position="29"/>
    </location>
</feature>
<dbReference type="CDD" id="cd00322">
    <property type="entry name" value="FNR_like"/>
    <property type="match status" value="1"/>
</dbReference>
<evidence type="ECO:0000256" key="4">
    <source>
        <dbReference type="ARBA" id="ARBA00022723"/>
    </source>
</evidence>
<evidence type="ECO:0000259" key="10">
    <source>
        <dbReference type="PROSITE" id="PS51384"/>
    </source>
</evidence>
<gene>
    <name evidence="11" type="ORF">PNO30_02195</name>
</gene>
<dbReference type="InterPro" id="IPR017927">
    <property type="entry name" value="FAD-bd_FR_type"/>
</dbReference>
<dbReference type="GO" id="GO:0046872">
    <property type="term" value="F:metal ion binding"/>
    <property type="evidence" value="ECO:0007669"/>
    <property type="project" value="UniProtKB-KW"/>
</dbReference>
<evidence type="ECO:0000256" key="2">
    <source>
        <dbReference type="ARBA" id="ARBA00022630"/>
    </source>
</evidence>
<evidence type="ECO:0000256" key="3">
    <source>
        <dbReference type="ARBA" id="ARBA00022714"/>
    </source>
</evidence>
<keyword evidence="4" id="KW-0479">Metal-binding</keyword>
<dbReference type="EMBL" id="JAQMFS010000027">
    <property type="protein sequence ID" value="MDB6185585.1"/>
    <property type="molecule type" value="Genomic_DNA"/>
</dbReference>
<dbReference type="GO" id="GO:0051537">
    <property type="term" value="F:2 iron, 2 sulfur cluster binding"/>
    <property type="evidence" value="ECO:0007669"/>
    <property type="project" value="UniProtKB-KW"/>
</dbReference>
<keyword evidence="2" id="KW-0285">Flavoprotein</keyword>
<dbReference type="InterPro" id="IPR050415">
    <property type="entry name" value="MRET"/>
</dbReference>
<dbReference type="Gene3D" id="2.40.30.10">
    <property type="entry name" value="Translation factors"/>
    <property type="match status" value="1"/>
</dbReference>
<dbReference type="PROSITE" id="PS51384">
    <property type="entry name" value="FAD_FR"/>
    <property type="match status" value="1"/>
</dbReference>
<comment type="cofactor">
    <cofactor evidence="1">
        <name>FAD</name>
        <dbReference type="ChEBI" id="CHEBI:57692"/>
    </cofactor>
</comment>
<evidence type="ECO:0000256" key="8">
    <source>
        <dbReference type="ARBA" id="ARBA00023014"/>
    </source>
</evidence>
<evidence type="ECO:0000313" key="11">
    <source>
        <dbReference type="EMBL" id="MDB6185585.1"/>
    </source>
</evidence>
<keyword evidence="7" id="KW-0408">Iron</keyword>
<evidence type="ECO:0000256" key="7">
    <source>
        <dbReference type="ARBA" id="ARBA00023004"/>
    </source>
</evidence>
<keyword evidence="6" id="KW-0560">Oxidoreductase</keyword>
<evidence type="ECO:0000313" key="12">
    <source>
        <dbReference type="Proteomes" id="UP001212217"/>
    </source>
</evidence>
<dbReference type="PANTHER" id="PTHR47354">
    <property type="entry name" value="NADH OXIDOREDUCTASE HCR"/>
    <property type="match status" value="1"/>
</dbReference>
<dbReference type="SUPFAM" id="SSF52343">
    <property type="entry name" value="Ferredoxin reductase-like, C-terminal NADP-linked domain"/>
    <property type="match status" value="1"/>
</dbReference>
<dbReference type="PANTHER" id="PTHR47354:SF8">
    <property type="entry name" value="1,2-PHENYLACETYL-COA EPOXIDASE, SUBUNIT E"/>
    <property type="match status" value="1"/>
</dbReference>